<dbReference type="InterPro" id="IPR035959">
    <property type="entry name" value="RutC-like_sf"/>
</dbReference>
<dbReference type="Gene3D" id="3.30.1330.40">
    <property type="entry name" value="RutC-like"/>
    <property type="match status" value="1"/>
</dbReference>
<evidence type="ECO:0000313" key="1">
    <source>
        <dbReference type="EMBL" id="KAB8220939.1"/>
    </source>
</evidence>
<gene>
    <name evidence="1" type="ORF">BDV33DRAFT_190765</name>
</gene>
<dbReference type="PANTHER" id="PTHR43857:SF1">
    <property type="entry name" value="YJGH FAMILY PROTEIN"/>
    <property type="match status" value="1"/>
</dbReference>
<dbReference type="PANTHER" id="PTHR43857">
    <property type="entry name" value="BLR7761 PROTEIN"/>
    <property type="match status" value="1"/>
</dbReference>
<name>A0A5N6EUH5_9EURO</name>
<accession>A0A5N6EUH5</accession>
<dbReference type="AlphaFoldDB" id="A0A5N6EUH5"/>
<organism evidence="1 2">
    <name type="scientific">Aspergillus novoparasiticus</name>
    <dbReference type="NCBI Taxonomy" id="986946"/>
    <lineage>
        <taxon>Eukaryota</taxon>
        <taxon>Fungi</taxon>
        <taxon>Dikarya</taxon>
        <taxon>Ascomycota</taxon>
        <taxon>Pezizomycotina</taxon>
        <taxon>Eurotiomycetes</taxon>
        <taxon>Eurotiomycetidae</taxon>
        <taxon>Eurotiales</taxon>
        <taxon>Aspergillaceae</taxon>
        <taxon>Aspergillus</taxon>
        <taxon>Aspergillus subgen. Circumdati</taxon>
    </lineage>
</organism>
<reference evidence="1 2" key="1">
    <citation type="submission" date="2019-04" db="EMBL/GenBank/DDBJ databases">
        <title>Fungal friends and foes A comparative genomics study of 23 Aspergillus species from section Flavi.</title>
        <authorList>
            <consortium name="DOE Joint Genome Institute"/>
            <person name="Kjaerbolling I."/>
            <person name="Vesth T.C."/>
            <person name="Frisvad J.C."/>
            <person name="Nybo J.L."/>
            <person name="Theobald S."/>
            <person name="Kildgaard S."/>
            <person name="Petersen T.I."/>
            <person name="Kuo A."/>
            <person name="Sato A."/>
            <person name="Lyhne E.K."/>
            <person name="Kogle M.E."/>
            <person name="Wiebenga A."/>
            <person name="Kun R.S."/>
            <person name="Lubbers R.J."/>
            <person name="Makela M.R."/>
            <person name="Barry K."/>
            <person name="Chovatia M."/>
            <person name="Clum A."/>
            <person name="Daum C."/>
            <person name="Haridas S."/>
            <person name="He G."/>
            <person name="LaButti K."/>
            <person name="Lipzen A."/>
            <person name="Mondo S."/>
            <person name="Pangilinan J."/>
            <person name="Riley R."/>
            <person name="Salamov A."/>
            <person name="Simmons B.A."/>
            <person name="Magnuson J.K."/>
            <person name="Henrissat B."/>
            <person name="Mortensen U.H."/>
            <person name="Larsen T.O."/>
            <person name="De vries R.P."/>
            <person name="Grigoriev I.V."/>
            <person name="Machida M."/>
            <person name="Baker S.E."/>
            <person name="Andersen M.R."/>
        </authorList>
    </citation>
    <scope>NUCLEOTIDE SEQUENCE [LARGE SCALE GENOMIC DNA]</scope>
    <source>
        <strain evidence="1 2">CBS 126849</strain>
    </source>
</reference>
<dbReference type="InterPro" id="IPR006175">
    <property type="entry name" value="YjgF/YER057c/UK114"/>
</dbReference>
<dbReference type="EMBL" id="ML733424">
    <property type="protein sequence ID" value="KAB8220939.1"/>
    <property type="molecule type" value="Genomic_DNA"/>
</dbReference>
<dbReference type="Proteomes" id="UP000326799">
    <property type="component" value="Unassembled WGS sequence"/>
</dbReference>
<evidence type="ECO:0000313" key="2">
    <source>
        <dbReference type="Proteomes" id="UP000326799"/>
    </source>
</evidence>
<keyword evidence="2" id="KW-1185">Reference proteome</keyword>
<sequence length="123" mass="14138">MSHLQYFSYKGFGEHMREVLSYSQAVRGWDLNTRKVHTDLGEEVNQAFANVELALKDAGGRGWSQVYRVRIFIVHTNDEVIALLVQNFQRWMPDHKPVFTCVGVNELALEGMRIEIEAFAHDG</sequence>
<dbReference type="Pfam" id="PF01042">
    <property type="entry name" value="Ribonuc_L-PSP"/>
    <property type="match status" value="1"/>
</dbReference>
<protein>
    <submittedName>
        <fullName evidence="1">Endoribonuclease L-PSP/chorismate mutase-like protein</fullName>
    </submittedName>
</protein>
<dbReference type="SUPFAM" id="SSF55298">
    <property type="entry name" value="YjgF-like"/>
    <property type="match status" value="1"/>
</dbReference>
<proteinExistence type="predicted"/>